<keyword evidence="3" id="KW-1185">Reference proteome</keyword>
<evidence type="ECO:0000313" key="3">
    <source>
        <dbReference type="Proteomes" id="UP001497453"/>
    </source>
</evidence>
<dbReference type="Proteomes" id="UP001497453">
    <property type="component" value="Chromosome 9"/>
</dbReference>
<dbReference type="Gene3D" id="2.60.40.790">
    <property type="match status" value="1"/>
</dbReference>
<evidence type="ECO:0000256" key="1">
    <source>
        <dbReference type="SAM" id="MobiDB-lite"/>
    </source>
</evidence>
<dbReference type="InterPro" id="IPR008978">
    <property type="entry name" value="HSP20-like_chaperone"/>
</dbReference>
<dbReference type="CDD" id="cd06464">
    <property type="entry name" value="ACD_sHsps-like"/>
    <property type="match status" value="1"/>
</dbReference>
<reference evidence="3" key="1">
    <citation type="submission" date="2024-04" db="EMBL/GenBank/DDBJ databases">
        <authorList>
            <person name="Shaw F."/>
            <person name="Minotto A."/>
        </authorList>
    </citation>
    <scope>NUCLEOTIDE SEQUENCE [LARGE SCALE GENOMIC DNA]</scope>
</reference>
<evidence type="ECO:0008006" key="4">
    <source>
        <dbReference type="Google" id="ProtNLM"/>
    </source>
</evidence>
<sequence>MVRPPTPTWSIVAEGDTNTPPQMEEPTTPFIMPRSRFLQLSPGTSPSSSSGSSSVTFSEAETVSIQDPRSPLISEFPPMDLTRTYDKYVFHVLLPEDIKKEMITVSSKKGDRVEVVADIWHKEEDAHFEWEILFAPGDVDIGTIRTSLRDGHFVINVPRVRPPVCPRNTFRW</sequence>
<dbReference type="EMBL" id="OZ037952">
    <property type="protein sequence ID" value="CAL1717222.1"/>
    <property type="molecule type" value="Genomic_DNA"/>
</dbReference>
<organism evidence="2 3">
    <name type="scientific">Somion occarium</name>
    <dbReference type="NCBI Taxonomy" id="3059160"/>
    <lineage>
        <taxon>Eukaryota</taxon>
        <taxon>Fungi</taxon>
        <taxon>Dikarya</taxon>
        <taxon>Basidiomycota</taxon>
        <taxon>Agaricomycotina</taxon>
        <taxon>Agaricomycetes</taxon>
        <taxon>Polyporales</taxon>
        <taxon>Cerrenaceae</taxon>
        <taxon>Somion</taxon>
    </lineage>
</organism>
<evidence type="ECO:0000313" key="2">
    <source>
        <dbReference type="EMBL" id="CAL1717222.1"/>
    </source>
</evidence>
<protein>
    <recommendedName>
        <fullName evidence="4">SHSP domain-containing protein</fullName>
    </recommendedName>
</protein>
<proteinExistence type="predicted"/>
<feature type="compositionally biased region" description="Low complexity" evidence="1">
    <location>
        <begin position="41"/>
        <end position="58"/>
    </location>
</feature>
<name>A0ABP1EDD8_9APHY</name>
<accession>A0ABP1EDD8</accession>
<gene>
    <name evidence="2" type="ORF">GFSPODELE1_LOCUS11112</name>
</gene>
<feature type="region of interest" description="Disordered" evidence="1">
    <location>
        <begin position="1"/>
        <end position="63"/>
    </location>
</feature>
<dbReference type="SUPFAM" id="SSF49764">
    <property type="entry name" value="HSP20-like chaperones"/>
    <property type="match status" value="1"/>
</dbReference>